<evidence type="ECO:0000256" key="8">
    <source>
        <dbReference type="PIRSR" id="PIRSR602403-1"/>
    </source>
</evidence>
<keyword evidence="11" id="KW-1185">Reference proteome</keyword>
<keyword evidence="3 8" id="KW-0349">Heme</keyword>
<comment type="caution">
    <text evidence="10">The sequence shown here is derived from an EMBL/GenBank/DDBJ whole genome shotgun (WGS) entry which is preliminary data.</text>
</comment>
<dbReference type="CDD" id="cd11041">
    <property type="entry name" value="CYP503A1-like"/>
    <property type="match status" value="1"/>
</dbReference>
<evidence type="ECO:0000256" key="9">
    <source>
        <dbReference type="SAM" id="Phobius"/>
    </source>
</evidence>
<keyword evidence="9" id="KW-1133">Transmembrane helix</keyword>
<dbReference type="GO" id="GO:0016705">
    <property type="term" value="F:oxidoreductase activity, acting on paired donors, with incorporation or reduction of molecular oxygen"/>
    <property type="evidence" value="ECO:0007669"/>
    <property type="project" value="InterPro"/>
</dbReference>
<dbReference type="EMBL" id="JAUEPO010000003">
    <property type="protein sequence ID" value="KAK3328663.1"/>
    <property type="molecule type" value="Genomic_DNA"/>
</dbReference>
<dbReference type="InterPro" id="IPR001128">
    <property type="entry name" value="Cyt_P450"/>
</dbReference>
<dbReference type="GO" id="GO:0005506">
    <property type="term" value="F:iron ion binding"/>
    <property type="evidence" value="ECO:0007669"/>
    <property type="project" value="InterPro"/>
</dbReference>
<keyword evidence="7" id="KW-0503">Monooxygenase</keyword>
<comment type="cofactor">
    <cofactor evidence="1 8">
        <name>heme</name>
        <dbReference type="ChEBI" id="CHEBI:30413"/>
    </cofactor>
</comment>
<gene>
    <name evidence="10" type="ORF">B0T19DRAFT_196616</name>
</gene>
<keyword evidence="4 8" id="KW-0479">Metal-binding</keyword>
<dbReference type="AlphaFoldDB" id="A0AAE0INX2"/>
<evidence type="ECO:0000256" key="3">
    <source>
        <dbReference type="ARBA" id="ARBA00022617"/>
    </source>
</evidence>
<keyword evidence="5" id="KW-0560">Oxidoreductase</keyword>
<evidence type="ECO:0000256" key="1">
    <source>
        <dbReference type="ARBA" id="ARBA00001971"/>
    </source>
</evidence>
<dbReference type="GO" id="GO:0020037">
    <property type="term" value="F:heme binding"/>
    <property type="evidence" value="ECO:0007669"/>
    <property type="project" value="InterPro"/>
</dbReference>
<evidence type="ECO:0000256" key="5">
    <source>
        <dbReference type="ARBA" id="ARBA00023002"/>
    </source>
</evidence>
<dbReference type="PANTHER" id="PTHR46206">
    <property type="entry name" value="CYTOCHROME P450"/>
    <property type="match status" value="1"/>
</dbReference>
<feature type="binding site" description="axial binding residue" evidence="8">
    <location>
        <position position="478"/>
    </location>
    <ligand>
        <name>heme</name>
        <dbReference type="ChEBI" id="CHEBI:30413"/>
    </ligand>
    <ligandPart>
        <name>Fe</name>
        <dbReference type="ChEBI" id="CHEBI:18248"/>
    </ligandPart>
</feature>
<keyword evidence="9" id="KW-0812">Transmembrane</keyword>
<reference evidence="10" key="1">
    <citation type="journal article" date="2023" name="Mol. Phylogenet. Evol.">
        <title>Genome-scale phylogeny and comparative genomics of the fungal order Sordariales.</title>
        <authorList>
            <person name="Hensen N."/>
            <person name="Bonometti L."/>
            <person name="Westerberg I."/>
            <person name="Brannstrom I.O."/>
            <person name="Guillou S."/>
            <person name="Cros-Aarteil S."/>
            <person name="Calhoun S."/>
            <person name="Haridas S."/>
            <person name="Kuo A."/>
            <person name="Mondo S."/>
            <person name="Pangilinan J."/>
            <person name="Riley R."/>
            <person name="LaButti K."/>
            <person name="Andreopoulos B."/>
            <person name="Lipzen A."/>
            <person name="Chen C."/>
            <person name="Yan M."/>
            <person name="Daum C."/>
            <person name="Ng V."/>
            <person name="Clum A."/>
            <person name="Steindorff A."/>
            <person name="Ohm R.A."/>
            <person name="Martin F."/>
            <person name="Silar P."/>
            <person name="Natvig D.O."/>
            <person name="Lalanne C."/>
            <person name="Gautier V."/>
            <person name="Ament-Velasquez S.L."/>
            <person name="Kruys A."/>
            <person name="Hutchinson M.I."/>
            <person name="Powell A.J."/>
            <person name="Barry K."/>
            <person name="Miller A.N."/>
            <person name="Grigoriev I.V."/>
            <person name="Debuchy R."/>
            <person name="Gladieux P."/>
            <person name="Hiltunen Thoren M."/>
            <person name="Johannesson H."/>
        </authorList>
    </citation>
    <scope>NUCLEOTIDE SEQUENCE</scope>
    <source>
        <strain evidence="10">SMH4131-1</strain>
    </source>
</reference>
<sequence length="536" mass="60242">MDSILSRPAVVIPALLALGYFIYHLLTPSRLPKGLPVIGLRQSDRWFPLLRASWRNTLDFKTALAEADSKYRDQAAILPMAGSIPMIMLPRSETQFVIEQPDTVLDLHSAAIENLQIDYTCTDPYLVYNAVHTKLIVTTLTNQIGNLVPDVADETAWAFDKYWGGAIAAAGHDGADDDAYTEICVYDTLRRVIGHVTNRVFLGTPLCRDTALLDVGMAYAQDVPLMSQVLRLIWEPIRPVAALFLTVPIRLRTRAFQKILQPEIERRLAAFDARQRDPEDKSLSPERNDFLQWSIKQAKESGDPYMWKPATLAGRILLLNFAAIHTSSFSITGAILDLVASKQEYIDELRAEIEGVLAEYGGQWNKRALARMEKLDSVMRESARLNSFVTVGVGRAVVAKEGITTPSGLKIEQGNKVVCHAYSVLQDSEIYPDAQEFKPFRWSQQREDESVEYVKRAAKAFATTSNEYLAFGHGKFACPGRFFAANELKLMLAHLIVNYDLRITEGSRPRNRWFGLNRVPPMKATIGIRRRKRAVS</sequence>
<reference evidence="10" key="2">
    <citation type="submission" date="2023-06" db="EMBL/GenBank/DDBJ databases">
        <authorList>
            <consortium name="Lawrence Berkeley National Laboratory"/>
            <person name="Haridas S."/>
            <person name="Hensen N."/>
            <person name="Bonometti L."/>
            <person name="Westerberg I."/>
            <person name="Brannstrom I.O."/>
            <person name="Guillou S."/>
            <person name="Cros-Aarteil S."/>
            <person name="Calhoun S."/>
            <person name="Kuo A."/>
            <person name="Mondo S."/>
            <person name="Pangilinan J."/>
            <person name="Riley R."/>
            <person name="Labutti K."/>
            <person name="Andreopoulos B."/>
            <person name="Lipzen A."/>
            <person name="Chen C."/>
            <person name="Yanf M."/>
            <person name="Daum C."/>
            <person name="Ng V."/>
            <person name="Clum A."/>
            <person name="Steindorff A."/>
            <person name="Ohm R."/>
            <person name="Martin F."/>
            <person name="Silar P."/>
            <person name="Natvig D."/>
            <person name="Lalanne C."/>
            <person name="Gautier V."/>
            <person name="Ament-Velasquez S.L."/>
            <person name="Kruys A."/>
            <person name="Hutchinson M.I."/>
            <person name="Powell A.J."/>
            <person name="Barry K."/>
            <person name="Miller A.N."/>
            <person name="Grigoriev I.V."/>
            <person name="Debuchy R."/>
            <person name="Gladieux P."/>
            <person name="Thoren M.H."/>
            <person name="Johannesson H."/>
        </authorList>
    </citation>
    <scope>NUCLEOTIDE SEQUENCE</scope>
    <source>
        <strain evidence="10">SMH4131-1</strain>
    </source>
</reference>
<keyword evidence="9" id="KW-0472">Membrane</keyword>
<evidence type="ECO:0000256" key="6">
    <source>
        <dbReference type="ARBA" id="ARBA00023004"/>
    </source>
</evidence>
<evidence type="ECO:0000256" key="4">
    <source>
        <dbReference type="ARBA" id="ARBA00022723"/>
    </source>
</evidence>
<dbReference type="Gene3D" id="1.10.630.10">
    <property type="entry name" value="Cytochrome P450"/>
    <property type="match status" value="1"/>
</dbReference>
<proteinExistence type="inferred from homology"/>
<dbReference type="SUPFAM" id="SSF48264">
    <property type="entry name" value="Cytochrome P450"/>
    <property type="match status" value="1"/>
</dbReference>
<dbReference type="InterPro" id="IPR036396">
    <property type="entry name" value="Cyt_P450_sf"/>
</dbReference>
<evidence type="ECO:0000313" key="11">
    <source>
        <dbReference type="Proteomes" id="UP001286456"/>
    </source>
</evidence>
<feature type="transmembrane region" description="Helical" evidence="9">
    <location>
        <begin position="9"/>
        <end position="26"/>
    </location>
</feature>
<protein>
    <submittedName>
        <fullName evidence="10">Ent-kaurene oxidase</fullName>
    </submittedName>
</protein>
<dbReference type="PANTHER" id="PTHR46206:SF1">
    <property type="entry name" value="P450, PUTATIVE (EUROFUNG)-RELATED"/>
    <property type="match status" value="1"/>
</dbReference>
<name>A0AAE0INX2_9PEZI</name>
<comment type="similarity">
    <text evidence="2">Belongs to the cytochrome P450 family.</text>
</comment>
<dbReference type="PRINTS" id="PR00465">
    <property type="entry name" value="EP450IV"/>
</dbReference>
<keyword evidence="6 8" id="KW-0408">Iron</keyword>
<dbReference type="GO" id="GO:0004497">
    <property type="term" value="F:monooxygenase activity"/>
    <property type="evidence" value="ECO:0007669"/>
    <property type="project" value="UniProtKB-KW"/>
</dbReference>
<evidence type="ECO:0000313" key="10">
    <source>
        <dbReference type="EMBL" id="KAK3328663.1"/>
    </source>
</evidence>
<organism evidence="10 11">
    <name type="scientific">Cercophora scortea</name>
    <dbReference type="NCBI Taxonomy" id="314031"/>
    <lineage>
        <taxon>Eukaryota</taxon>
        <taxon>Fungi</taxon>
        <taxon>Dikarya</taxon>
        <taxon>Ascomycota</taxon>
        <taxon>Pezizomycotina</taxon>
        <taxon>Sordariomycetes</taxon>
        <taxon>Sordariomycetidae</taxon>
        <taxon>Sordariales</taxon>
        <taxon>Lasiosphaeriaceae</taxon>
        <taxon>Cercophora</taxon>
    </lineage>
</organism>
<dbReference type="Pfam" id="PF00067">
    <property type="entry name" value="p450"/>
    <property type="match status" value="1"/>
</dbReference>
<evidence type="ECO:0000256" key="2">
    <source>
        <dbReference type="ARBA" id="ARBA00010617"/>
    </source>
</evidence>
<accession>A0AAE0INX2</accession>
<evidence type="ECO:0000256" key="7">
    <source>
        <dbReference type="ARBA" id="ARBA00023033"/>
    </source>
</evidence>
<dbReference type="InterPro" id="IPR002403">
    <property type="entry name" value="Cyt_P450_E_grp-IV"/>
</dbReference>
<dbReference type="Proteomes" id="UP001286456">
    <property type="component" value="Unassembled WGS sequence"/>
</dbReference>